<evidence type="ECO:0000313" key="1">
    <source>
        <dbReference type="EMBL" id="AUX27169.1"/>
    </source>
</evidence>
<reference evidence="1 2" key="1">
    <citation type="submission" date="2015-09" db="EMBL/GenBank/DDBJ databases">
        <title>Sorangium comparison.</title>
        <authorList>
            <person name="Zaburannyi N."/>
            <person name="Bunk B."/>
            <person name="Overmann J."/>
            <person name="Mueller R."/>
        </authorList>
    </citation>
    <scope>NUCLEOTIDE SEQUENCE [LARGE SCALE GENOMIC DNA]</scope>
    <source>
        <strain evidence="1 2">So ceGT47</strain>
    </source>
</reference>
<dbReference type="AlphaFoldDB" id="A0A4P2QC06"/>
<gene>
    <name evidence="1" type="ORF">SOCEGT47_077500</name>
</gene>
<accession>A0A4P2QC06</accession>
<name>A0A4P2QC06_SORCE</name>
<sequence>MPRPEDAARKNIDDALTTAGLAVQDRRAMNLDAARGVAVREFPLKRGHGFADYLLYVDGEAVGVIEAKEVGTTLTGVEGQTEKYSVGLPDLVPAPVRPLPFLYQSTGVETAFTNRLDPDLRSRSVFHFHKPASPRV</sequence>
<evidence type="ECO:0000313" key="2">
    <source>
        <dbReference type="Proteomes" id="UP000295781"/>
    </source>
</evidence>
<organism evidence="1 2">
    <name type="scientific">Sorangium cellulosum</name>
    <name type="common">Polyangium cellulosum</name>
    <dbReference type="NCBI Taxonomy" id="56"/>
    <lineage>
        <taxon>Bacteria</taxon>
        <taxon>Pseudomonadati</taxon>
        <taxon>Myxococcota</taxon>
        <taxon>Polyangia</taxon>
        <taxon>Polyangiales</taxon>
        <taxon>Polyangiaceae</taxon>
        <taxon>Sorangium</taxon>
    </lineage>
</organism>
<dbReference type="EMBL" id="CP012670">
    <property type="protein sequence ID" value="AUX27169.1"/>
    <property type="molecule type" value="Genomic_DNA"/>
</dbReference>
<dbReference type="RefSeq" id="WP_207213724.1">
    <property type="nucleotide sequence ID" value="NZ_CP012670.1"/>
</dbReference>
<proteinExistence type="predicted"/>
<protein>
    <submittedName>
        <fullName evidence="1">Uncharacterized protein</fullName>
    </submittedName>
</protein>
<dbReference type="Proteomes" id="UP000295781">
    <property type="component" value="Chromosome"/>
</dbReference>
<dbReference type="Gene3D" id="3.90.1570.30">
    <property type="match status" value="1"/>
</dbReference>